<evidence type="ECO:0000313" key="5">
    <source>
        <dbReference type="Proteomes" id="UP000034090"/>
    </source>
</evidence>
<evidence type="ECO:0000256" key="1">
    <source>
        <dbReference type="SAM" id="MobiDB-lite"/>
    </source>
</evidence>
<gene>
    <name evidence="4" type="ORF">UV74_C0001G0014</name>
</gene>
<evidence type="ECO:0000259" key="3">
    <source>
        <dbReference type="Pfam" id="PF13354"/>
    </source>
</evidence>
<dbReference type="GO" id="GO:0046677">
    <property type="term" value="P:response to antibiotic"/>
    <property type="evidence" value="ECO:0007669"/>
    <property type="project" value="InterPro"/>
</dbReference>
<dbReference type="InterPro" id="IPR012338">
    <property type="entry name" value="Beta-lactam/transpept-like"/>
</dbReference>
<proteinExistence type="predicted"/>
<dbReference type="Gene3D" id="3.40.710.10">
    <property type="entry name" value="DD-peptidase/beta-lactamase superfamily"/>
    <property type="match status" value="1"/>
</dbReference>
<dbReference type="InterPro" id="IPR045155">
    <property type="entry name" value="Beta-lactam_cat"/>
</dbReference>
<sequence>MRFFKRVKSSSAEASDDRHDENYRTRKLDAGKPENGRKRRRKKDERKPWGRGERYLILFVIIGTALMSGLLALSARSWKLPGVPRVTIPGLSLKKTFTFEGETVSTEEFSGIESRLEGMVSGLSGVYGVYIVRLDSGESYGLMKDEIFQAASLIKLPAIAGIYMEADQGNINLNDEVAILEEDRVGGSGSLVGAPAGSKYSYRELVNYMGNQSDNTAFRMVRRTLGDEKINDVIVSLGMTHTSLENNETTPEDIANFFTLLFEGKITSSRRAKEIVDALTNTSYEEWIPAGITGYSVAHKYGREVHVVNDAGIVFSDEPFVLVIMSKGVVETEADKIIPELAKEVFEYEGSH</sequence>
<dbReference type="AlphaFoldDB" id="A0A0G1DMM8"/>
<dbReference type="PANTHER" id="PTHR35333:SF4">
    <property type="entry name" value="SLR0121 PROTEIN"/>
    <property type="match status" value="1"/>
</dbReference>
<reference evidence="4 5" key="1">
    <citation type="journal article" date="2015" name="Nature">
        <title>rRNA introns, odd ribosomes, and small enigmatic genomes across a large radiation of phyla.</title>
        <authorList>
            <person name="Brown C.T."/>
            <person name="Hug L.A."/>
            <person name="Thomas B.C."/>
            <person name="Sharon I."/>
            <person name="Castelle C.J."/>
            <person name="Singh A."/>
            <person name="Wilkins M.J."/>
            <person name="Williams K.H."/>
            <person name="Banfield J.F."/>
        </authorList>
    </citation>
    <scope>NUCLEOTIDE SEQUENCE [LARGE SCALE GENOMIC DNA]</scope>
</reference>
<dbReference type="GO" id="GO:0008800">
    <property type="term" value="F:beta-lactamase activity"/>
    <property type="evidence" value="ECO:0007669"/>
    <property type="project" value="InterPro"/>
</dbReference>
<dbReference type="GO" id="GO:0030655">
    <property type="term" value="P:beta-lactam antibiotic catabolic process"/>
    <property type="evidence" value="ECO:0007669"/>
    <property type="project" value="InterPro"/>
</dbReference>
<organism evidence="4 5">
    <name type="scientific">Candidatus Woesebacteria bacterium GW2011_GWB1_43_14</name>
    <dbReference type="NCBI Taxonomy" id="1618578"/>
    <lineage>
        <taxon>Bacteria</taxon>
        <taxon>Candidatus Woeseibacteriota</taxon>
    </lineage>
</organism>
<evidence type="ECO:0000256" key="2">
    <source>
        <dbReference type="SAM" id="Phobius"/>
    </source>
</evidence>
<feature type="domain" description="Beta-lactamase class A catalytic" evidence="3">
    <location>
        <begin position="128"/>
        <end position="325"/>
    </location>
</feature>
<feature type="region of interest" description="Disordered" evidence="1">
    <location>
        <begin position="1"/>
        <end position="46"/>
    </location>
</feature>
<name>A0A0G1DMM8_9BACT</name>
<dbReference type="EMBL" id="LCFQ01000001">
    <property type="protein sequence ID" value="KKS98904.1"/>
    <property type="molecule type" value="Genomic_DNA"/>
</dbReference>
<keyword evidence="2" id="KW-1133">Transmembrane helix</keyword>
<evidence type="ECO:0000313" key="4">
    <source>
        <dbReference type="EMBL" id="KKS98904.1"/>
    </source>
</evidence>
<feature type="transmembrane region" description="Helical" evidence="2">
    <location>
        <begin position="55"/>
        <end position="75"/>
    </location>
</feature>
<dbReference type="SUPFAM" id="SSF56601">
    <property type="entry name" value="beta-lactamase/transpeptidase-like"/>
    <property type="match status" value="1"/>
</dbReference>
<keyword evidence="2" id="KW-0812">Transmembrane</keyword>
<keyword evidence="2" id="KW-0472">Membrane</keyword>
<protein>
    <submittedName>
        <fullName evidence="4">Peptidoglycan-binding domain 1 protein</fullName>
    </submittedName>
</protein>
<dbReference type="STRING" id="1618578.UV74_C0001G0014"/>
<dbReference type="InterPro" id="IPR000871">
    <property type="entry name" value="Beta-lactam_class-A"/>
</dbReference>
<dbReference type="Pfam" id="PF13354">
    <property type="entry name" value="Beta-lactamase2"/>
    <property type="match status" value="1"/>
</dbReference>
<dbReference type="Proteomes" id="UP000034090">
    <property type="component" value="Unassembled WGS sequence"/>
</dbReference>
<accession>A0A0G1DMM8</accession>
<feature type="compositionally biased region" description="Basic and acidic residues" evidence="1">
    <location>
        <begin position="15"/>
        <end position="36"/>
    </location>
</feature>
<comment type="caution">
    <text evidence="4">The sequence shown here is derived from an EMBL/GenBank/DDBJ whole genome shotgun (WGS) entry which is preliminary data.</text>
</comment>
<dbReference type="PANTHER" id="PTHR35333">
    <property type="entry name" value="BETA-LACTAMASE"/>
    <property type="match status" value="1"/>
</dbReference>